<name>A0A395NU26_TRIAR</name>
<accession>A0A395NU26</accession>
<keyword evidence="3" id="KW-1185">Reference proteome</keyword>
<feature type="compositionally biased region" description="Basic and acidic residues" evidence="1">
    <location>
        <begin position="204"/>
        <end position="248"/>
    </location>
</feature>
<feature type="compositionally biased region" description="Basic and acidic residues" evidence="1">
    <location>
        <begin position="171"/>
        <end position="186"/>
    </location>
</feature>
<feature type="compositionally biased region" description="Acidic residues" evidence="1">
    <location>
        <begin position="187"/>
        <end position="203"/>
    </location>
</feature>
<feature type="compositionally biased region" description="Acidic residues" evidence="1">
    <location>
        <begin position="109"/>
        <end position="123"/>
    </location>
</feature>
<dbReference type="EMBL" id="PXOA01000154">
    <property type="protein sequence ID" value="RFU79495.1"/>
    <property type="molecule type" value="Genomic_DNA"/>
</dbReference>
<evidence type="ECO:0000313" key="3">
    <source>
        <dbReference type="Proteomes" id="UP000266272"/>
    </source>
</evidence>
<feature type="compositionally biased region" description="Acidic residues" evidence="1">
    <location>
        <begin position="155"/>
        <end position="170"/>
    </location>
</feature>
<dbReference type="AlphaFoldDB" id="A0A395NU26"/>
<evidence type="ECO:0000256" key="1">
    <source>
        <dbReference type="SAM" id="MobiDB-lite"/>
    </source>
</evidence>
<reference evidence="2 3" key="1">
    <citation type="journal article" date="2018" name="PLoS Pathog.">
        <title>Evolution of structural diversity of trichothecenes, a family of toxins produced by plant pathogenic and entomopathogenic fungi.</title>
        <authorList>
            <person name="Proctor R.H."/>
            <person name="McCormick S.P."/>
            <person name="Kim H.S."/>
            <person name="Cardoza R.E."/>
            <person name="Stanley A.M."/>
            <person name="Lindo L."/>
            <person name="Kelly A."/>
            <person name="Brown D.W."/>
            <person name="Lee T."/>
            <person name="Vaughan M.M."/>
            <person name="Alexander N.J."/>
            <person name="Busman M."/>
            <person name="Gutierrez S."/>
        </authorList>
    </citation>
    <scope>NUCLEOTIDE SEQUENCE [LARGE SCALE GENOMIC DNA]</scope>
    <source>
        <strain evidence="2 3">IBT 40837</strain>
    </source>
</reference>
<sequence length="917" mass="102895">MGLLMAPYNNAMRLGQGFNSYTQEICIDDAVIVDPGRPPNPLTNDGTTMLDLRISMKGLSAYKEIGQRYPVDATPISAQIGGDENDEDNAQPKKKSQTTEKEHGKSAEENEGDEEEKDEEEGAESPRKRKLTEVDENDESGQESGDMKSKTPGGSDEEDKDEDNDDEDIESTERSEQKPHTEKSAEVGEDDEDEKGGDEEVDEGEKKRRAGLERLKVEKKKKEDKEAAVRKEDDEKAELKRMAKREEALDQEDERTNKAQKRAREKWASEAASLKPYTLEEQSAWLGNVSKEHKLKSLKELGDTTARKLYRYDPTGARGPSQIVTYSSSDITDDMNISGALSIKYGTIGGSGRGAFINSEKFQESDLNFYISVKVINQTVNMKDALVYQPLRSVNANNFREVYGDSFISGFIEGGEFNAVVSMKVHNKEKITDIRAQAKVALSVGMAEVKAEAAVNIAKKNIENNTETTVQVSWSGGGYIKPVDQPWDINSLTSAAGRFPDLVATTPQRIYAILTKYETLRSFVKLKPSSYSTMQYENAQLHTNMLMDTYMEYKTILKHLGSAIFDVESHLKCIKQRSEHVKDGTSKKVTKYDPKNFQDETPFPSTLGGLDRARRACRFQMVKIVNEIDEITKDPKLATDEDRHEPFQTPRVFKERLPLIEPIVPEPIVPLSNEEIQPRANHQYPPLCTELKELEDSERLALTELVREWPDVSRYFRLTKPLGSFKMGTPFNNIDFLKHSIQLSSVKAATFKGCVVYLGVTYSNGLTVSLGCLRTDYDEFNLELNSDEEEKIIAGVIETGDQTGSAKAEPRITKVVLYTNRGNKLVVQEPETPKIKTSQKRTFTNSETIYHDPVMENSSIKGFWGYSKNGRAGVDDDGIWRLGFIWGNELKPEVPPEPRPTEETTTDTAQDAASKGK</sequence>
<dbReference type="OrthoDB" id="3231004at2759"/>
<dbReference type="Proteomes" id="UP000266272">
    <property type="component" value="Unassembled WGS sequence"/>
</dbReference>
<evidence type="ECO:0008006" key="4">
    <source>
        <dbReference type="Google" id="ProtNLM"/>
    </source>
</evidence>
<proteinExistence type="predicted"/>
<comment type="caution">
    <text evidence="2">The sequence shown here is derived from an EMBL/GenBank/DDBJ whole genome shotgun (WGS) entry which is preliminary data.</text>
</comment>
<feature type="region of interest" description="Disordered" evidence="1">
    <location>
        <begin position="74"/>
        <end position="269"/>
    </location>
</feature>
<feature type="region of interest" description="Disordered" evidence="1">
    <location>
        <begin position="889"/>
        <end position="917"/>
    </location>
</feature>
<feature type="compositionally biased region" description="Basic and acidic residues" evidence="1">
    <location>
        <begin position="97"/>
        <end position="108"/>
    </location>
</feature>
<feature type="compositionally biased region" description="Basic and acidic residues" evidence="1">
    <location>
        <begin position="890"/>
        <end position="902"/>
    </location>
</feature>
<gene>
    <name evidence="2" type="ORF">TARUN_2702</name>
</gene>
<dbReference type="STRING" id="490622.A0A395NU26"/>
<protein>
    <recommendedName>
        <fullName evidence="4">Jacalin-type lectin domain-containing protein</fullName>
    </recommendedName>
</protein>
<evidence type="ECO:0000313" key="2">
    <source>
        <dbReference type="EMBL" id="RFU79495.1"/>
    </source>
</evidence>
<organism evidence="2 3">
    <name type="scientific">Trichoderma arundinaceum</name>
    <dbReference type="NCBI Taxonomy" id="490622"/>
    <lineage>
        <taxon>Eukaryota</taxon>
        <taxon>Fungi</taxon>
        <taxon>Dikarya</taxon>
        <taxon>Ascomycota</taxon>
        <taxon>Pezizomycotina</taxon>
        <taxon>Sordariomycetes</taxon>
        <taxon>Hypocreomycetidae</taxon>
        <taxon>Hypocreales</taxon>
        <taxon>Hypocreaceae</taxon>
        <taxon>Trichoderma</taxon>
    </lineage>
</organism>